<proteinExistence type="predicted"/>
<dbReference type="AlphaFoldDB" id="A0A0E9PMA9"/>
<reference evidence="1" key="1">
    <citation type="submission" date="2014-11" db="EMBL/GenBank/DDBJ databases">
        <authorList>
            <person name="Amaro Gonzalez C."/>
        </authorList>
    </citation>
    <scope>NUCLEOTIDE SEQUENCE</scope>
</reference>
<dbReference type="EMBL" id="GBXM01103604">
    <property type="protein sequence ID" value="JAH04973.1"/>
    <property type="molecule type" value="Transcribed_RNA"/>
</dbReference>
<protein>
    <submittedName>
        <fullName evidence="1">Uncharacterized protein</fullName>
    </submittedName>
</protein>
<name>A0A0E9PMA9_ANGAN</name>
<accession>A0A0E9PMA9</accession>
<reference evidence="1" key="2">
    <citation type="journal article" date="2015" name="Fish Shellfish Immunol.">
        <title>Early steps in the European eel (Anguilla anguilla)-Vibrio vulnificus interaction in the gills: Role of the RtxA13 toxin.</title>
        <authorList>
            <person name="Callol A."/>
            <person name="Pajuelo D."/>
            <person name="Ebbesson L."/>
            <person name="Teles M."/>
            <person name="MacKenzie S."/>
            <person name="Amaro C."/>
        </authorList>
    </citation>
    <scope>NUCLEOTIDE SEQUENCE</scope>
</reference>
<sequence length="37" mass="4471">MMNTLKTSERTYLACRFLQSQYVSEVQNSFEYEVNPY</sequence>
<organism evidence="1">
    <name type="scientific">Anguilla anguilla</name>
    <name type="common">European freshwater eel</name>
    <name type="synonym">Muraena anguilla</name>
    <dbReference type="NCBI Taxonomy" id="7936"/>
    <lineage>
        <taxon>Eukaryota</taxon>
        <taxon>Metazoa</taxon>
        <taxon>Chordata</taxon>
        <taxon>Craniata</taxon>
        <taxon>Vertebrata</taxon>
        <taxon>Euteleostomi</taxon>
        <taxon>Actinopterygii</taxon>
        <taxon>Neopterygii</taxon>
        <taxon>Teleostei</taxon>
        <taxon>Anguilliformes</taxon>
        <taxon>Anguillidae</taxon>
        <taxon>Anguilla</taxon>
    </lineage>
</organism>
<evidence type="ECO:0000313" key="1">
    <source>
        <dbReference type="EMBL" id="JAH04973.1"/>
    </source>
</evidence>